<name>A0AAV0I8V6_9ROSI</name>
<dbReference type="Proteomes" id="UP001154282">
    <property type="component" value="Unassembled WGS sequence"/>
</dbReference>
<protein>
    <submittedName>
        <fullName evidence="1">Uncharacterized protein</fullName>
    </submittedName>
</protein>
<evidence type="ECO:0000313" key="1">
    <source>
        <dbReference type="EMBL" id="CAI0393604.1"/>
    </source>
</evidence>
<accession>A0AAV0I8V6</accession>
<comment type="caution">
    <text evidence="1">The sequence shown here is derived from an EMBL/GenBank/DDBJ whole genome shotgun (WGS) entry which is preliminary data.</text>
</comment>
<reference evidence="1" key="1">
    <citation type="submission" date="2022-08" db="EMBL/GenBank/DDBJ databases">
        <authorList>
            <person name="Gutierrez-Valencia J."/>
        </authorList>
    </citation>
    <scope>NUCLEOTIDE SEQUENCE</scope>
</reference>
<dbReference type="EMBL" id="CAMGYJ010000003">
    <property type="protein sequence ID" value="CAI0393604.1"/>
    <property type="molecule type" value="Genomic_DNA"/>
</dbReference>
<evidence type="ECO:0000313" key="2">
    <source>
        <dbReference type="Proteomes" id="UP001154282"/>
    </source>
</evidence>
<sequence>MTSGDEEKIRRFSSLERSPEKVNLGGRKVNLKSLSPLSTVILQLRAVTGEGELGRPKGESQVSLSFIDCDLADPGLASRRILRPELADGEETCTFKVLPYQKGPFGLGDFVIEFAYGFAFDSRTEEASEWDQCSYAPDA</sequence>
<organism evidence="1 2">
    <name type="scientific">Linum tenue</name>
    <dbReference type="NCBI Taxonomy" id="586396"/>
    <lineage>
        <taxon>Eukaryota</taxon>
        <taxon>Viridiplantae</taxon>
        <taxon>Streptophyta</taxon>
        <taxon>Embryophyta</taxon>
        <taxon>Tracheophyta</taxon>
        <taxon>Spermatophyta</taxon>
        <taxon>Magnoliopsida</taxon>
        <taxon>eudicotyledons</taxon>
        <taxon>Gunneridae</taxon>
        <taxon>Pentapetalae</taxon>
        <taxon>rosids</taxon>
        <taxon>fabids</taxon>
        <taxon>Malpighiales</taxon>
        <taxon>Linaceae</taxon>
        <taxon>Linum</taxon>
    </lineage>
</organism>
<keyword evidence="2" id="KW-1185">Reference proteome</keyword>
<proteinExistence type="predicted"/>
<dbReference type="AlphaFoldDB" id="A0AAV0I8V6"/>
<gene>
    <name evidence="1" type="ORF">LITE_LOCUS8000</name>
</gene>